<comment type="caution">
    <text evidence="3">The sequence shown here is derived from an EMBL/GenBank/DDBJ whole genome shotgun (WGS) entry which is preliminary data.</text>
</comment>
<feature type="region of interest" description="Disordered" evidence="1">
    <location>
        <begin position="1"/>
        <end position="44"/>
    </location>
</feature>
<organism evidence="3 4">
    <name type="scientific">Fusarium tricinctum</name>
    <dbReference type="NCBI Taxonomy" id="61284"/>
    <lineage>
        <taxon>Eukaryota</taxon>
        <taxon>Fungi</taxon>
        <taxon>Dikarya</taxon>
        <taxon>Ascomycota</taxon>
        <taxon>Pezizomycotina</taxon>
        <taxon>Sordariomycetes</taxon>
        <taxon>Hypocreomycetidae</taxon>
        <taxon>Hypocreales</taxon>
        <taxon>Nectriaceae</taxon>
        <taxon>Fusarium</taxon>
        <taxon>Fusarium tricinctum species complex</taxon>
    </lineage>
</organism>
<dbReference type="OrthoDB" id="10374783at2759"/>
<proteinExistence type="predicted"/>
<feature type="compositionally biased region" description="Pro residues" evidence="1">
    <location>
        <begin position="14"/>
        <end position="31"/>
    </location>
</feature>
<sequence length="203" mass="22412">MAPIPGLAPRQEAPVPPPTNPYTRPPGPPQNPAQRPTPYSGGRVDVQKKGADIWRNFLNWFNDPGLGQDRTAVVIAVGIISLFVIGILAYLFITKKKKLAATSGNLAGVQVQLQESQERNRNVEMDKALHADPPTKEEDAEKAKIQEACDERCNDLQTRLDRSEQEVENLRNGGRLKVLKLCPEADILDFSTGGDDSMVFDNR</sequence>
<evidence type="ECO:0000256" key="1">
    <source>
        <dbReference type="SAM" id="MobiDB-lite"/>
    </source>
</evidence>
<evidence type="ECO:0000313" key="3">
    <source>
        <dbReference type="EMBL" id="KAH7263106.1"/>
    </source>
</evidence>
<feature type="transmembrane region" description="Helical" evidence="2">
    <location>
        <begin position="72"/>
        <end position="93"/>
    </location>
</feature>
<accession>A0A8K0SD77</accession>
<keyword evidence="2" id="KW-0472">Membrane</keyword>
<dbReference type="Proteomes" id="UP000813427">
    <property type="component" value="Unassembled WGS sequence"/>
</dbReference>
<keyword evidence="2" id="KW-0812">Transmembrane</keyword>
<feature type="region of interest" description="Disordered" evidence="1">
    <location>
        <begin position="116"/>
        <end position="140"/>
    </location>
</feature>
<reference evidence="3" key="1">
    <citation type="journal article" date="2021" name="Nat. Commun.">
        <title>Genetic determinants of endophytism in the Arabidopsis root mycobiome.</title>
        <authorList>
            <person name="Mesny F."/>
            <person name="Miyauchi S."/>
            <person name="Thiergart T."/>
            <person name="Pickel B."/>
            <person name="Atanasova L."/>
            <person name="Karlsson M."/>
            <person name="Huettel B."/>
            <person name="Barry K.W."/>
            <person name="Haridas S."/>
            <person name="Chen C."/>
            <person name="Bauer D."/>
            <person name="Andreopoulos W."/>
            <person name="Pangilinan J."/>
            <person name="LaButti K."/>
            <person name="Riley R."/>
            <person name="Lipzen A."/>
            <person name="Clum A."/>
            <person name="Drula E."/>
            <person name="Henrissat B."/>
            <person name="Kohler A."/>
            <person name="Grigoriev I.V."/>
            <person name="Martin F.M."/>
            <person name="Hacquard S."/>
        </authorList>
    </citation>
    <scope>NUCLEOTIDE SEQUENCE</scope>
    <source>
        <strain evidence="3">MPI-SDFR-AT-0068</strain>
    </source>
</reference>
<name>A0A8K0SD77_9HYPO</name>
<keyword evidence="2" id="KW-1133">Transmembrane helix</keyword>
<evidence type="ECO:0000313" key="4">
    <source>
        <dbReference type="Proteomes" id="UP000813427"/>
    </source>
</evidence>
<dbReference type="AlphaFoldDB" id="A0A8K0SD77"/>
<gene>
    <name evidence="3" type="ORF">BKA59DRAFT_520110</name>
</gene>
<protein>
    <submittedName>
        <fullName evidence="3">Uncharacterized protein</fullName>
    </submittedName>
</protein>
<evidence type="ECO:0000256" key="2">
    <source>
        <dbReference type="SAM" id="Phobius"/>
    </source>
</evidence>
<dbReference type="EMBL" id="JAGPXF010000001">
    <property type="protein sequence ID" value="KAH7263106.1"/>
    <property type="molecule type" value="Genomic_DNA"/>
</dbReference>
<keyword evidence="4" id="KW-1185">Reference proteome</keyword>